<feature type="region of interest" description="Disordered" evidence="1">
    <location>
        <begin position="1"/>
        <end position="60"/>
    </location>
</feature>
<dbReference type="SUPFAM" id="SSF50729">
    <property type="entry name" value="PH domain-like"/>
    <property type="match status" value="1"/>
</dbReference>
<dbReference type="RefSeq" id="XP_020432121.1">
    <property type="nucleotide sequence ID" value="XM_020577673.1"/>
</dbReference>
<dbReference type="GeneID" id="31362303"/>
<dbReference type="InterPro" id="IPR001849">
    <property type="entry name" value="PH_domain"/>
</dbReference>
<dbReference type="Proteomes" id="UP000001396">
    <property type="component" value="Unassembled WGS sequence"/>
</dbReference>
<dbReference type="EMBL" id="ADBJ01000031">
    <property type="protein sequence ID" value="EFA80001.1"/>
    <property type="molecule type" value="Genomic_DNA"/>
</dbReference>
<proteinExistence type="predicted"/>
<evidence type="ECO:0000259" key="2">
    <source>
        <dbReference type="PROSITE" id="PS50003"/>
    </source>
</evidence>
<dbReference type="Pfam" id="PF00169">
    <property type="entry name" value="PH"/>
    <property type="match status" value="1"/>
</dbReference>
<dbReference type="InParanoid" id="D3BDM0"/>
<name>D3BDM0_HETP5</name>
<gene>
    <name evidence="3" type="ORF">PPL_06822</name>
</gene>
<accession>D3BDM0</accession>
<feature type="domain" description="PH" evidence="2">
    <location>
        <begin position="109"/>
        <end position="205"/>
    </location>
</feature>
<reference evidence="3 4" key="1">
    <citation type="journal article" date="2011" name="Genome Res.">
        <title>Phylogeny-wide analysis of social amoeba genomes highlights ancient origins for complex intercellular communication.</title>
        <authorList>
            <person name="Heidel A.J."/>
            <person name="Lawal H.M."/>
            <person name="Felder M."/>
            <person name="Schilde C."/>
            <person name="Helps N.R."/>
            <person name="Tunggal B."/>
            <person name="Rivero F."/>
            <person name="John U."/>
            <person name="Schleicher M."/>
            <person name="Eichinger L."/>
            <person name="Platzer M."/>
            <person name="Noegel A.A."/>
            <person name="Schaap P."/>
            <person name="Gloeckner G."/>
        </authorList>
    </citation>
    <scope>NUCLEOTIDE SEQUENCE [LARGE SCALE GENOMIC DNA]</scope>
    <source>
        <strain evidence="4">ATCC 26659 / Pp 5 / PN500</strain>
    </source>
</reference>
<evidence type="ECO:0000313" key="4">
    <source>
        <dbReference type="Proteomes" id="UP000001396"/>
    </source>
</evidence>
<dbReference type="InterPro" id="IPR051707">
    <property type="entry name" value="PI-Interact_SigTrans_Reg"/>
</dbReference>
<evidence type="ECO:0000256" key="1">
    <source>
        <dbReference type="SAM" id="MobiDB-lite"/>
    </source>
</evidence>
<dbReference type="Gene3D" id="2.30.29.30">
    <property type="entry name" value="Pleckstrin-homology domain (PH domain)/Phosphotyrosine-binding domain (PTB)"/>
    <property type="match status" value="1"/>
</dbReference>
<dbReference type="PANTHER" id="PTHR14336">
    <property type="entry name" value="TANDEM PH DOMAIN CONTAINING PROTEIN"/>
    <property type="match status" value="1"/>
</dbReference>
<sequence>MEIIIDSTAGQRRDNNASSIESKSNNNSANTSPSNSSHSSPLSSAHTSPSSSPKSMSSNALYSSEGINKLPASASSSTSSLPYLTGSEGITMSPSASPLSGSEGIKTPPRVVEGELVKEGHIFKSWRTRWFRIENGHLLYFKSKDEVEPIDRVPLRGCRVSKKPFHDRQNTFELIAVSMRKIFLLQAKTSKEVDYWMEEIERESKLARSPSKVSL</sequence>
<protein>
    <recommendedName>
        <fullName evidence="2">PH domain-containing protein</fullName>
    </recommendedName>
</protein>
<organism evidence="3 4">
    <name type="scientific">Heterostelium pallidum (strain ATCC 26659 / Pp 5 / PN500)</name>
    <name type="common">Cellular slime mold</name>
    <name type="synonym">Polysphondylium pallidum</name>
    <dbReference type="NCBI Taxonomy" id="670386"/>
    <lineage>
        <taxon>Eukaryota</taxon>
        <taxon>Amoebozoa</taxon>
        <taxon>Evosea</taxon>
        <taxon>Eumycetozoa</taxon>
        <taxon>Dictyostelia</taxon>
        <taxon>Acytosteliales</taxon>
        <taxon>Acytosteliaceae</taxon>
        <taxon>Heterostelium</taxon>
    </lineage>
</organism>
<dbReference type="InterPro" id="IPR011993">
    <property type="entry name" value="PH-like_dom_sf"/>
</dbReference>
<comment type="caution">
    <text evidence="3">The sequence shown here is derived from an EMBL/GenBank/DDBJ whole genome shotgun (WGS) entry which is preliminary data.</text>
</comment>
<dbReference type="PANTHER" id="PTHR14336:SF16">
    <property type="entry name" value="PH DOMAIN-CONTAINING PROTEIN"/>
    <property type="match status" value="1"/>
</dbReference>
<dbReference type="PROSITE" id="PS50003">
    <property type="entry name" value="PH_DOMAIN"/>
    <property type="match status" value="1"/>
</dbReference>
<keyword evidence="4" id="KW-1185">Reference proteome</keyword>
<dbReference type="FunFam" id="2.30.29.30:FF:000710">
    <property type="entry name" value="Serine/threonine-protein kinase pakC"/>
    <property type="match status" value="1"/>
</dbReference>
<evidence type="ECO:0000313" key="3">
    <source>
        <dbReference type="EMBL" id="EFA80001.1"/>
    </source>
</evidence>
<feature type="compositionally biased region" description="Low complexity" evidence="1">
    <location>
        <begin position="22"/>
        <end position="59"/>
    </location>
</feature>
<dbReference type="SMART" id="SM00233">
    <property type="entry name" value="PH"/>
    <property type="match status" value="1"/>
</dbReference>
<dbReference type="AlphaFoldDB" id="D3BDM0"/>